<dbReference type="Proteomes" id="UP000245771">
    <property type="component" value="Unassembled WGS sequence"/>
</dbReference>
<evidence type="ECO:0000313" key="3">
    <source>
        <dbReference type="EMBL" id="PWN36171.1"/>
    </source>
</evidence>
<dbReference type="InterPro" id="IPR019191">
    <property type="entry name" value="Essential_protein_Yae1_N"/>
</dbReference>
<dbReference type="RefSeq" id="XP_025356473.1">
    <property type="nucleotide sequence ID" value="XM_025501771.1"/>
</dbReference>
<keyword evidence="4" id="KW-1185">Reference proteome</keyword>
<gene>
    <name evidence="3" type="ORF">FA14DRAFT_190076</name>
</gene>
<dbReference type="OrthoDB" id="48036at2759"/>
<name>A0A316VJH0_9BASI</name>
<organism evidence="3 4">
    <name type="scientific">Meira miltonrushii</name>
    <dbReference type="NCBI Taxonomy" id="1280837"/>
    <lineage>
        <taxon>Eukaryota</taxon>
        <taxon>Fungi</taxon>
        <taxon>Dikarya</taxon>
        <taxon>Basidiomycota</taxon>
        <taxon>Ustilaginomycotina</taxon>
        <taxon>Exobasidiomycetes</taxon>
        <taxon>Exobasidiales</taxon>
        <taxon>Brachybasidiaceae</taxon>
        <taxon>Meira</taxon>
    </lineage>
</organism>
<dbReference type="AlphaFoldDB" id="A0A316VJH0"/>
<evidence type="ECO:0000256" key="1">
    <source>
        <dbReference type="ARBA" id="ARBA00038090"/>
    </source>
</evidence>
<dbReference type="STRING" id="1280837.A0A316VJH0"/>
<dbReference type="EMBL" id="KZ819603">
    <property type="protein sequence ID" value="PWN36171.1"/>
    <property type="molecule type" value="Genomic_DNA"/>
</dbReference>
<accession>A0A316VJH0</accession>
<dbReference type="PANTHER" id="PTHR28532:SF1">
    <property type="entry name" value="ORAL CANCER OVEREXPRESSED 1"/>
    <property type="match status" value="1"/>
</dbReference>
<evidence type="ECO:0000259" key="2">
    <source>
        <dbReference type="Pfam" id="PF09811"/>
    </source>
</evidence>
<comment type="similarity">
    <text evidence="1">Belongs to the LTO1 family.</text>
</comment>
<sequence length="171" mass="18840">MTCATLDFDILSSLEENAYKEGYADGEAHGKLHGTFEGRQLGAEKGFELWQELGQMEAFARTWLQLNASNEAQSTTSDTSRKQQKAYQHLQSILALIDTMPMENDEKVDIGASMERIRAKHKMACLALNVNPDLSNVTTDKSSSAAIDSQGATGRSIIIKGRQVDSSQLHF</sequence>
<reference evidence="3 4" key="1">
    <citation type="journal article" date="2018" name="Mol. Biol. Evol.">
        <title>Broad Genomic Sampling Reveals a Smut Pathogenic Ancestry of the Fungal Clade Ustilaginomycotina.</title>
        <authorList>
            <person name="Kijpornyongpan T."/>
            <person name="Mondo S.J."/>
            <person name="Barry K."/>
            <person name="Sandor L."/>
            <person name="Lee J."/>
            <person name="Lipzen A."/>
            <person name="Pangilinan J."/>
            <person name="LaButti K."/>
            <person name="Hainaut M."/>
            <person name="Henrissat B."/>
            <person name="Grigoriev I.V."/>
            <person name="Spatafora J.W."/>
            <person name="Aime M.C."/>
        </authorList>
    </citation>
    <scope>NUCLEOTIDE SEQUENCE [LARGE SCALE GENOMIC DNA]</scope>
    <source>
        <strain evidence="3 4">MCA 3882</strain>
    </source>
</reference>
<feature type="domain" description="Essential protein Yae1 N-terminal" evidence="2">
    <location>
        <begin position="22"/>
        <end position="59"/>
    </location>
</feature>
<dbReference type="PANTHER" id="PTHR28532">
    <property type="entry name" value="GEO13458P1"/>
    <property type="match status" value="1"/>
</dbReference>
<dbReference type="Pfam" id="PF09811">
    <property type="entry name" value="Yae1_N"/>
    <property type="match status" value="1"/>
</dbReference>
<dbReference type="GeneID" id="37023552"/>
<proteinExistence type="inferred from homology"/>
<protein>
    <submittedName>
        <fullName evidence="3">DUF1715-domain-containing protein</fullName>
    </submittedName>
</protein>
<dbReference type="InParanoid" id="A0A316VJH0"/>
<dbReference type="InterPro" id="IPR052436">
    <property type="entry name" value="LTO1_adapter"/>
</dbReference>
<evidence type="ECO:0000313" key="4">
    <source>
        <dbReference type="Proteomes" id="UP000245771"/>
    </source>
</evidence>